<accession>A0A6N7VPM5</accession>
<dbReference type="InterPro" id="IPR006145">
    <property type="entry name" value="PsdUridine_synth_RsuA/RluA"/>
</dbReference>
<comment type="similarity">
    <text evidence="2 6">Belongs to the pseudouridine synthase RluA family.</text>
</comment>
<evidence type="ECO:0000256" key="4">
    <source>
        <dbReference type="PIRSR" id="PIRSR606225-1"/>
    </source>
</evidence>
<dbReference type="PANTHER" id="PTHR21600">
    <property type="entry name" value="MITOCHONDRIAL RNA PSEUDOURIDINE SYNTHASE"/>
    <property type="match status" value="1"/>
</dbReference>
<evidence type="ECO:0000313" key="9">
    <source>
        <dbReference type="Proteomes" id="UP000441455"/>
    </source>
</evidence>
<feature type="active site" evidence="4">
    <location>
        <position position="132"/>
    </location>
</feature>
<organism evidence="8 9">
    <name type="scientific">Acidaminococcus fermentans</name>
    <dbReference type="NCBI Taxonomy" id="905"/>
    <lineage>
        <taxon>Bacteria</taxon>
        <taxon>Bacillati</taxon>
        <taxon>Bacillota</taxon>
        <taxon>Negativicutes</taxon>
        <taxon>Acidaminococcales</taxon>
        <taxon>Acidaminococcaceae</taxon>
        <taxon>Acidaminococcus</taxon>
    </lineage>
</organism>
<dbReference type="GO" id="GO:0000455">
    <property type="term" value="P:enzyme-directed rRNA pseudouridine synthesis"/>
    <property type="evidence" value="ECO:0007669"/>
    <property type="project" value="TreeGrafter"/>
</dbReference>
<dbReference type="EMBL" id="VULN01000016">
    <property type="protein sequence ID" value="MSS82920.1"/>
    <property type="molecule type" value="Genomic_DNA"/>
</dbReference>
<dbReference type="PANTHER" id="PTHR21600:SF44">
    <property type="entry name" value="RIBOSOMAL LARGE SUBUNIT PSEUDOURIDINE SYNTHASE D"/>
    <property type="match status" value="1"/>
</dbReference>
<dbReference type="Pfam" id="PF00849">
    <property type="entry name" value="PseudoU_synth_2"/>
    <property type="match status" value="1"/>
</dbReference>
<dbReference type="GO" id="GO:0003723">
    <property type="term" value="F:RNA binding"/>
    <property type="evidence" value="ECO:0007669"/>
    <property type="project" value="UniProtKB-KW"/>
</dbReference>
<feature type="domain" description="Pseudouridine synthase RsuA/RluA-like" evidence="7">
    <location>
        <begin position="85"/>
        <end position="234"/>
    </location>
</feature>
<evidence type="ECO:0000256" key="2">
    <source>
        <dbReference type="ARBA" id="ARBA00010876"/>
    </source>
</evidence>
<protein>
    <recommendedName>
        <fullName evidence="6">Pseudouridine synthase</fullName>
        <ecNumber evidence="6">5.4.99.-</ecNumber>
    </recommendedName>
</protein>
<name>A0A6N7VPM5_ACIFE</name>
<dbReference type="SUPFAM" id="SSF55120">
    <property type="entry name" value="Pseudouridine synthase"/>
    <property type="match status" value="1"/>
</dbReference>
<keyword evidence="5" id="KW-0694">RNA-binding</keyword>
<dbReference type="GO" id="GO:0140098">
    <property type="term" value="F:catalytic activity, acting on RNA"/>
    <property type="evidence" value="ECO:0007669"/>
    <property type="project" value="UniProtKB-ARBA"/>
</dbReference>
<dbReference type="NCBIfam" id="TIGR00005">
    <property type="entry name" value="rluA_subfam"/>
    <property type="match status" value="1"/>
</dbReference>
<dbReference type="CDD" id="cd00165">
    <property type="entry name" value="S4"/>
    <property type="match status" value="1"/>
</dbReference>
<dbReference type="PROSITE" id="PS50889">
    <property type="entry name" value="S4"/>
    <property type="match status" value="1"/>
</dbReference>
<comment type="caution">
    <text evidence="8">The sequence shown here is derived from an EMBL/GenBank/DDBJ whole genome shotgun (WGS) entry which is preliminary data.</text>
</comment>
<evidence type="ECO:0000256" key="1">
    <source>
        <dbReference type="ARBA" id="ARBA00000073"/>
    </source>
</evidence>
<dbReference type="RefSeq" id="WP_154488579.1">
    <property type="nucleotide sequence ID" value="NZ_VULN01000016.1"/>
</dbReference>
<comment type="function">
    <text evidence="6">Responsible for synthesis of pseudouridine from uracil.</text>
</comment>
<evidence type="ECO:0000313" key="8">
    <source>
        <dbReference type="EMBL" id="MSS82920.1"/>
    </source>
</evidence>
<dbReference type="AlphaFoldDB" id="A0A6N7VPM5"/>
<dbReference type="InterPro" id="IPR050188">
    <property type="entry name" value="RluA_PseudoU_synthase"/>
</dbReference>
<comment type="catalytic activity">
    <reaction evidence="1 6">
        <text>a uridine in RNA = a pseudouridine in RNA</text>
        <dbReference type="Rhea" id="RHEA:48348"/>
        <dbReference type="Rhea" id="RHEA-COMP:12068"/>
        <dbReference type="Rhea" id="RHEA-COMP:12069"/>
        <dbReference type="ChEBI" id="CHEBI:65314"/>
        <dbReference type="ChEBI" id="CHEBI:65315"/>
    </reaction>
</comment>
<dbReference type="InterPro" id="IPR006225">
    <property type="entry name" value="PsdUridine_synth_RluC/D"/>
</dbReference>
<dbReference type="OrthoDB" id="9807829at2"/>
<dbReference type="CDD" id="cd02869">
    <property type="entry name" value="PseudoU_synth_RluA_like"/>
    <property type="match status" value="1"/>
</dbReference>
<evidence type="ECO:0000256" key="3">
    <source>
        <dbReference type="ARBA" id="ARBA00023235"/>
    </source>
</evidence>
<reference evidence="8 9" key="1">
    <citation type="submission" date="2019-08" db="EMBL/GenBank/DDBJ databases">
        <title>In-depth cultivation of the pig gut microbiome towards novel bacterial diversity and tailored functional studies.</title>
        <authorList>
            <person name="Wylensek D."/>
            <person name="Hitch T.C.A."/>
            <person name="Clavel T."/>
        </authorList>
    </citation>
    <scope>NUCLEOTIDE SEQUENCE [LARGE SCALE GENOMIC DNA]</scope>
    <source>
        <strain evidence="8 9">WCA-389-WT-5B</strain>
    </source>
</reference>
<evidence type="ECO:0000256" key="6">
    <source>
        <dbReference type="RuleBase" id="RU362028"/>
    </source>
</evidence>
<gene>
    <name evidence="8" type="ORF">FX155_09975</name>
</gene>
<dbReference type="GO" id="GO:0009982">
    <property type="term" value="F:pseudouridine synthase activity"/>
    <property type="evidence" value="ECO:0007669"/>
    <property type="project" value="InterPro"/>
</dbReference>
<dbReference type="EC" id="5.4.99.-" evidence="6"/>
<evidence type="ECO:0000259" key="7">
    <source>
        <dbReference type="Pfam" id="PF00849"/>
    </source>
</evidence>
<dbReference type="PROSITE" id="PS01129">
    <property type="entry name" value="PSI_RLU"/>
    <property type="match status" value="1"/>
</dbReference>
<dbReference type="InterPro" id="IPR020103">
    <property type="entry name" value="PsdUridine_synth_cat_dom_sf"/>
</dbReference>
<keyword evidence="3 6" id="KW-0413">Isomerase</keyword>
<evidence type="ECO:0000256" key="5">
    <source>
        <dbReference type="PROSITE-ProRule" id="PRU00182"/>
    </source>
</evidence>
<sequence length="301" mass="33679">MELTYQVDRDHAGCCVRQAARGPMHLSEKLWRKIKWNGTITVNGSPVSSPSHRLEAGDRLVFQWEETAAVIPVHLPLAILYEDEDLLAVDKPAGMLIHPTWSGARDTLVQAVGGYFRQSGQKCGIHPLYRLDRDTTGLLLVAKSAFAKHALTRSHQEIYREYLAVCEGDLAEPRGRIHLPIGRVAEGVDRWMVREDGRPAVTDYEILAGGGDHTVLKIHLLTGRTHQIRVHFAHKGHPLVGDPVYGTRDPRIARQALHAWTVRFRHPRTGKEIFLEAPVPEDMKGLTGSQVCTAFLPQNML</sequence>
<dbReference type="InterPro" id="IPR006224">
    <property type="entry name" value="PsdUridine_synth_RluA-like_CS"/>
</dbReference>
<dbReference type="Gene3D" id="3.30.2350.10">
    <property type="entry name" value="Pseudouridine synthase"/>
    <property type="match status" value="1"/>
</dbReference>
<dbReference type="Proteomes" id="UP000441455">
    <property type="component" value="Unassembled WGS sequence"/>
</dbReference>
<proteinExistence type="inferred from homology"/>